<comment type="cofactor">
    <cofactor evidence="1">
        <name>FAD</name>
        <dbReference type="ChEBI" id="CHEBI:57692"/>
    </cofactor>
</comment>
<comment type="caution">
    <text evidence="10">The sequence shown here is derived from an EMBL/GenBank/DDBJ whole genome shotgun (WGS) entry which is preliminary data.</text>
</comment>
<dbReference type="Gene3D" id="3.40.50.80">
    <property type="entry name" value="Nucleotide-binding domain of ferredoxin-NADP reductase (FNR) module"/>
    <property type="match status" value="1"/>
</dbReference>
<dbReference type="AlphaFoldDB" id="A0A917BEU0"/>
<evidence type="ECO:0000259" key="9">
    <source>
        <dbReference type="PROSITE" id="PS51384"/>
    </source>
</evidence>
<reference evidence="10 11" key="1">
    <citation type="journal article" date="2014" name="Int. J. Syst. Evol. Microbiol.">
        <title>Complete genome sequence of Corynebacterium casei LMG S-19264T (=DSM 44701T), isolated from a smear-ripened cheese.</title>
        <authorList>
            <consortium name="US DOE Joint Genome Institute (JGI-PGF)"/>
            <person name="Walter F."/>
            <person name="Albersmeier A."/>
            <person name="Kalinowski J."/>
            <person name="Ruckert C."/>
        </authorList>
    </citation>
    <scope>NUCLEOTIDE SEQUENCE [LARGE SCALE GENOMIC DNA]</scope>
    <source>
        <strain evidence="10 11">CGMCC 1.12976</strain>
    </source>
</reference>
<dbReference type="InterPro" id="IPR017927">
    <property type="entry name" value="FAD-bd_FR_type"/>
</dbReference>
<evidence type="ECO:0000259" key="8">
    <source>
        <dbReference type="PROSITE" id="PS51085"/>
    </source>
</evidence>
<dbReference type="PANTHER" id="PTHR47354">
    <property type="entry name" value="NADH OXIDOREDUCTASE HCR"/>
    <property type="match status" value="1"/>
</dbReference>
<dbReference type="SUPFAM" id="SSF63380">
    <property type="entry name" value="Riboflavin synthase domain-like"/>
    <property type="match status" value="1"/>
</dbReference>
<evidence type="ECO:0000313" key="10">
    <source>
        <dbReference type="EMBL" id="GGF35272.1"/>
    </source>
</evidence>
<keyword evidence="6" id="KW-0408">Iron</keyword>
<dbReference type="InterPro" id="IPR039261">
    <property type="entry name" value="FNR_nucleotide-bd"/>
</dbReference>
<keyword evidence="3" id="KW-0001">2Fe-2S</keyword>
<dbReference type="GO" id="GO:0046872">
    <property type="term" value="F:metal ion binding"/>
    <property type="evidence" value="ECO:0007669"/>
    <property type="project" value="UniProtKB-KW"/>
</dbReference>
<dbReference type="SUPFAM" id="SSF54292">
    <property type="entry name" value="2Fe-2S ferredoxin-like"/>
    <property type="match status" value="1"/>
</dbReference>
<evidence type="ECO:0000256" key="1">
    <source>
        <dbReference type="ARBA" id="ARBA00001974"/>
    </source>
</evidence>
<dbReference type="SUPFAM" id="SSF52343">
    <property type="entry name" value="Ferredoxin reductase-like, C-terminal NADP-linked domain"/>
    <property type="match status" value="1"/>
</dbReference>
<dbReference type="PANTHER" id="PTHR47354:SF1">
    <property type="entry name" value="CARNITINE MONOOXYGENASE REDUCTASE SUBUNIT"/>
    <property type="match status" value="1"/>
</dbReference>
<dbReference type="InterPro" id="IPR006058">
    <property type="entry name" value="2Fe2S_fd_BS"/>
</dbReference>
<organism evidence="10 11">
    <name type="scientific">Subtercola lobariae</name>
    <dbReference type="NCBI Taxonomy" id="1588641"/>
    <lineage>
        <taxon>Bacteria</taxon>
        <taxon>Bacillati</taxon>
        <taxon>Actinomycetota</taxon>
        <taxon>Actinomycetes</taxon>
        <taxon>Micrococcales</taxon>
        <taxon>Microbacteriaceae</taxon>
        <taxon>Subtercola</taxon>
    </lineage>
</organism>
<keyword evidence="5" id="KW-0560">Oxidoreductase</keyword>
<dbReference type="InterPro" id="IPR001041">
    <property type="entry name" value="2Fe-2S_ferredoxin-type"/>
</dbReference>
<evidence type="ECO:0000256" key="2">
    <source>
        <dbReference type="ARBA" id="ARBA00022630"/>
    </source>
</evidence>
<dbReference type="PROSITE" id="PS51085">
    <property type="entry name" value="2FE2S_FER_2"/>
    <property type="match status" value="1"/>
</dbReference>
<dbReference type="GO" id="GO:0016491">
    <property type="term" value="F:oxidoreductase activity"/>
    <property type="evidence" value="ECO:0007669"/>
    <property type="project" value="UniProtKB-KW"/>
</dbReference>
<evidence type="ECO:0000256" key="6">
    <source>
        <dbReference type="ARBA" id="ARBA00023004"/>
    </source>
</evidence>
<evidence type="ECO:0000256" key="4">
    <source>
        <dbReference type="ARBA" id="ARBA00022723"/>
    </source>
</evidence>
<dbReference type="PROSITE" id="PS51384">
    <property type="entry name" value="FAD_FR"/>
    <property type="match status" value="1"/>
</dbReference>
<name>A0A917BEU0_9MICO</name>
<feature type="domain" description="2Fe-2S ferredoxin-type" evidence="8">
    <location>
        <begin position="244"/>
        <end position="333"/>
    </location>
</feature>
<dbReference type="CDD" id="cd00207">
    <property type="entry name" value="fer2"/>
    <property type="match status" value="1"/>
</dbReference>
<dbReference type="InterPro" id="IPR036010">
    <property type="entry name" value="2Fe-2S_ferredoxin-like_sf"/>
</dbReference>
<protein>
    <submittedName>
        <fullName evidence="10">Ferredoxin</fullName>
    </submittedName>
</protein>
<keyword evidence="11" id="KW-1185">Reference proteome</keyword>
<dbReference type="InterPro" id="IPR012675">
    <property type="entry name" value="Beta-grasp_dom_sf"/>
</dbReference>
<proteinExistence type="predicted"/>
<dbReference type="Pfam" id="PF00111">
    <property type="entry name" value="Fer2"/>
    <property type="match status" value="1"/>
</dbReference>
<evidence type="ECO:0000256" key="7">
    <source>
        <dbReference type="ARBA" id="ARBA00023014"/>
    </source>
</evidence>
<dbReference type="PRINTS" id="PR00409">
    <property type="entry name" value="PHDIOXRDTASE"/>
</dbReference>
<dbReference type="EMBL" id="BMGP01000006">
    <property type="protein sequence ID" value="GGF35272.1"/>
    <property type="molecule type" value="Genomic_DNA"/>
</dbReference>
<keyword evidence="4" id="KW-0479">Metal-binding</keyword>
<evidence type="ECO:0000256" key="5">
    <source>
        <dbReference type="ARBA" id="ARBA00023002"/>
    </source>
</evidence>
<sequence length="333" mass="36617">MSAISQNVSREASSLMPADDTILSMVVSGRRRDGDALVVTLRPVDDRPLPPWEPGAHIDVLITPEITRQYSLCGHPADSATWQIAVKHQPPPRGRGGSDHVHANWEVGTRVEVREPRNNFPVRDADDYLFIAGGIGITALKPMIDSVEAAGKKWSLAYCGRSLSTMALRDELAEYGDRVRFFPSDEQSRVDLGELLDTPVEGRLVYFCGPESLLEAVQERSAAWPPGTLQFERFTPQTHTLDEDAVSFEIELAESGLSLTVPPHKTILEVLEENGVTLLSSCRAGVCGTCETTVLEGIPDHRDSVLTDEERASNETMMVCVSRCIGRRLVLDI</sequence>
<dbReference type="PROSITE" id="PS00197">
    <property type="entry name" value="2FE2S_FER_1"/>
    <property type="match status" value="1"/>
</dbReference>
<dbReference type="Proteomes" id="UP000598775">
    <property type="component" value="Unassembled WGS sequence"/>
</dbReference>
<evidence type="ECO:0000313" key="11">
    <source>
        <dbReference type="Proteomes" id="UP000598775"/>
    </source>
</evidence>
<keyword evidence="7" id="KW-0411">Iron-sulfur</keyword>
<dbReference type="InterPro" id="IPR017938">
    <property type="entry name" value="Riboflavin_synthase-like_b-brl"/>
</dbReference>
<keyword evidence="2" id="KW-0285">Flavoprotein</keyword>
<feature type="domain" description="FAD-binding FR-type" evidence="9">
    <location>
        <begin position="19"/>
        <end position="123"/>
    </location>
</feature>
<dbReference type="InterPro" id="IPR050415">
    <property type="entry name" value="MRET"/>
</dbReference>
<gene>
    <name evidence="10" type="ORF">GCM10011399_30370</name>
</gene>
<dbReference type="Gene3D" id="3.10.20.30">
    <property type="match status" value="1"/>
</dbReference>
<dbReference type="CDD" id="cd06185">
    <property type="entry name" value="PDR_like"/>
    <property type="match status" value="1"/>
</dbReference>
<evidence type="ECO:0000256" key="3">
    <source>
        <dbReference type="ARBA" id="ARBA00022714"/>
    </source>
</evidence>
<dbReference type="GO" id="GO:0051537">
    <property type="term" value="F:2 iron, 2 sulfur cluster binding"/>
    <property type="evidence" value="ECO:0007669"/>
    <property type="project" value="UniProtKB-KW"/>
</dbReference>
<accession>A0A917BEU0</accession>
<dbReference type="Gene3D" id="2.40.30.10">
    <property type="entry name" value="Translation factors"/>
    <property type="match status" value="1"/>
</dbReference>